<evidence type="ECO:0000313" key="4">
    <source>
        <dbReference type="Proteomes" id="UP001252186"/>
    </source>
</evidence>
<sequence>MHLIKLNATESTNTFLKEYIRKNDAENYTVVCAKEQTKGRGQYNASWFSEGGKNLTFSVLLKFDSLFVKDQFYISKIISLAVKQVLVKFLPNKITVKWPNDILADDKKIAGILIENGLKNGIVSHSIVGIGLNVNQEQFPKQINAISMKNLSCSHWDLDVVLAAIVDSIKSHMYFLENRKLTEIDAEYLNELYRFDQISNYADLNGNLIKGKIIGVSRIGKLQLELESKEREEFEIKELKFI</sequence>
<dbReference type="PANTHER" id="PTHR12835:SF5">
    <property type="entry name" value="BIOTIN--PROTEIN LIGASE"/>
    <property type="match status" value="1"/>
</dbReference>
<dbReference type="InterPro" id="IPR004408">
    <property type="entry name" value="Biotin_CoA_COase_ligase"/>
</dbReference>
<dbReference type="InterPro" id="IPR045864">
    <property type="entry name" value="aa-tRNA-synth_II/BPL/LPL"/>
</dbReference>
<dbReference type="InterPro" id="IPR004143">
    <property type="entry name" value="BPL_LPL_catalytic"/>
</dbReference>
<dbReference type="Gene3D" id="3.30.930.10">
    <property type="entry name" value="Bira Bifunctional Protein, Domain 2"/>
    <property type="match status" value="1"/>
</dbReference>
<evidence type="ECO:0000313" key="3">
    <source>
        <dbReference type="EMBL" id="MDT0552416.1"/>
    </source>
</evidence>
<gene>
    <name evidence="3" type="ORF">RM519_04075</name>
</gene>
<evidence type="ECO:0000259" key="2">
    <source>
        <dbReference type="PROSITE" id="PS51733"/>
    </source>
</evidence>
<dbReference type="Proteomes" id="UP001252186">
    <property type="component" value="Unassembled WGS sequence"/>
</dbReference>
<dbReference type="CDD" id="cd16442">
    <property type="entry name" value="BPL"/>
    <property type="match status" value="1"/>
</dbReference>
<dbReference type="SUPFAM" id="SSF55681">
    <property type="entry name" value="Class II aaRS and biotin synthetases"/>
    <property type="match status" value="1"/>
</dbReference>
<name>A0ABU2Y3M4_9FLAO</name>
<reference evidence="3 4" key="1">
    <citation type="submission" date="2023-09" db="EMBL/GenBank/DDBJ databases">
        <authorList>
            <person name="Rey-Velasco X."/>
        </authorList>
    </citation>
    <scope>NUCLEOTIDE SEQUENCE [LARGE SCALE GENOMIC DNA]</scope>
    <source>
        <strain evidence="3 4">P050</strain>
    </source>
</reference>
<dbReference type="NCBIfam" id="TIGR00121">
    <property type="entry name" value="birA_ligase"/>
    <property type="match status" value="1"/>
</dbReference>
<protein>
    <submittedName>
        <fullName evidence="3">Biotin--[acetyl-CoA-carboxylase] ligase</fullName>
        <ecNumber evidence="3">6.3.4.15</ecNumber>
    </submittedName>
</protein>
<organism evidence="3 4">
    <name type="scientific">Urechidicola vernalis</name>
    <dbReference type="NCBI Taxonomy" id="3075600"/>
    <lineage>
        <taxon>Bacteria</taxon>
        <taxon>Pseudomonadati</taxon>
        <taxon>Bacteroidota</taxon>
        <taxon>Flavobacteriia</taxon>
        <taxon>Flavobacteriales</taxon>
        <taxon>Flavobacteriaceae</taxon>
        <taxon>Urechidicola</taxon>
    </lineage>
</organism>
<keyword evidence="1 3" id="KW-0436">Ligase</keyword>
<evidence type="ECO:0000256" key="1">
    <source>
        <dbReference type="ARBA" id="ARBA00022598"/>
    </source>
</evidence>
<dbReference type="EC" id="6.3.4.15" evidence="3"/>
<accession>A0ABU2Y3M4</accession>
<feature type="domain" description="BPL/LPL catalytic" evidence="2">
    <location>
        <begin position="1"/>
        <end position="177"/>
    </location>
</feature>
<keyword evidence="4" id="KW-1185">Reference proteome</keyword>
<dbReference type="PROSITE" id="PS51733">
    <property type="entry name" value="BPL_LPL_CATALYTIC"/>
    <property type="match status" value="1"/>
</dbReference>
<dbReference type="GO" id="GO:0004077">
    <property type="term" value="F:biotin--[biotin carboxyl-carrier protein] ligase activity"/>
    <property type="evidence" value="ECO:0007669"/>
    <property type="project" value="UniProtKB-EC"/>
</dbReference>
<dbReference type="Pfam" id="PF03099">
    <property type="entry name" value="BPL_LplA_LipB"/>
    <property type="match status" value="1"/>
</dbReference>
<proteinExistence type="predicted"/>
<comment type="caution">
    <text evidence="3">The sequence shown here is derived from an EMBL/GenBank/DDBJ whole genome shotgun (WGS) entry which is preliminary data.</text>
</comment>
<dbReference type="EMBL" id="JAVRHV010000001">
    <property type="protein sequence ID" value="MDT0552416.1"/>
    <property type="molecule type" value="Genomic_DNA"/>
</dbReference>
<dbReference type="RefSeq" id="WP_311592280.1">
    <property type="nucleotide sequence ID" value="NZ_JAVRHV010000001.1"/>
</dbReference>
<dbReference type="PANTHER" id="PTHR12835">
    <property type="entry name" value="BIOTIN PROTEIN LIGASE"/>
    <property type="match status" value="1"/>
</dbReference>